<sequence>MEEPLEDTWEAMDSSRSWCSVANTLRDSSSTRTFSLSSFSCNSLTCGFNRYISHEQLES</sequence>
<evidence type="ECO:0000313" key="2">
    <source>
        <dbReference type="Proteomes" id="UP000324222"/>
    </source>
</evidence>
<proteinExistence type="predicted"/>
<protein>
    <submittedName>
        <fullName evidence="1">Uncharacterized protein</fullName>
    </submittedName>
</protein>
<name>A0A5B7ELR2_PORTR</name>
<dbReference type="EMBL" id="VSRR010002992">
    <property type="protein sequence ID" value="MPC34136.1"/>
    <property type="molecule type" value="Genomic_DNA"/>
</dbReference>
<comment type="caution">
    <text evidence="1">The sequence shown here is derived from an EMBL/GenBank/DDBJ whole genome shotgun (WGS) entry which is preliminary data.</text>
</comment>
<dbReference type="Proteomes" id="UP000324222">
    <property type="component" value="Unassembled WGS sequence"/>
</dbReference>
<evidence type="ECO:0000313" key="1">
    <source>
        <dbReference type="EMBL" id="MPC34136.1"/>
    </source>
</evidence>
<dbReference type="AlphaFoldDB" id="A0A5B7ELR2"/>
<accession>A0A5B7ELR2</accession>
<organism evidence="1 2">
    <name type="scientific">Portunus trituberculatus</name>
    <name type="common">Swimming crab</name>
    <name type="synonym">Neptunus trituberculatus</name>
    <dbReference type="NCBI Taxonomy" id="210409"/>
    <lineage>
        <taxon>Eukaryota</taxon>
        <taxon>Metazoa</taxon>
        <taxon>Ecdysozoa</taxon>
        <taxon>Arthropoda</taxon>
        <taxon>Crustacea</taxon>
        <taxon>Multicrustacea</taxon>
        <taxon>Malacostraca</taxon>
        <taxon>Eumalacostraca</taxon>
        <taxon>Eucarida</taxon>
        <taxon>Decapoda</taxon>
        <taxon>Pleocyemata</taxon>
        <taxon>Brachyura</taxon>
        <taxon>Eubrachyura</taxon>
        <taxon>Portunoidea</taxon>
        <taxon>Portunidae</taxon>
        <taxon>Portuninae</taxon>
        <taxon>Portunus</taxon>
    </lineage>
</organism>
<keyword evidence="2" id="KW-1185">Reference proteome</keyword>
<gene>
    <name evidence="1" type="ORF">E2C01_027514</name>
</gene>
<reference evidence="1 2" key="1">
    <citation type="submission" date="2019-05" db="EMBL/GenBank/DDBJ databases">
        <title>Another draft genome of Portunus trituberculatus and its Hox gene families provides insights of decapod evolution.</title>
        <authorList>
            <person name="Jeong J.-H."/>
            <person name="Song I."/>
            <person name="Kim S."/>
            <person name="Choi T."/>
            <person name="Kim D."/>
            <person name="Ryu S."/>
            <person name="Kim W."/>
        </authorList>
    </citation>
    <scope>NUCLEOTIDE SEQUENCE [LARGE SCALE GENOMIC DNA]</scope>
    <source>
        <tissue evidence="1">Muscle</tissue>
    </source>
</reference>